<comment type="caution">
    <text evidence="3">The sequence shown here is derived from an EMBL/GenBank/DDBJ whole genome shotgun (WGS) entry which is preliminary data.</text>
</comment>
<evidence type="ECO:0000313" key="4">
    <source>
        <dbReference type="Proteomes" id="UP001152523"/>
    </source>
</evidence>
<feature type="compositionally biased region" description="Acidic residues" evidence="1">
    <location>
        <begin position="223"/>
        <end position="234"/>
    </location>
</feature>
<gene>
    <name evidence="3" type="ORF">CEPIT_LOCUS38790</name>
</gene>
<feature type="compositionally biased region" description="Acidic residues" evidence="1">
    <location>
        <begin position="188"/>
        <end position="201"/>
    </location>
</feature>
<evidence type="ECO:0000313" key="3">
    <source>
        <dbReference type="EMBL" id="CAH9140999.1"/>
    </source>
</evidence>
<keyword evidence="4" id="KW-1185">Reference proteome</keyword>
<dbReference type="Pfam" id="PF26130">
    <property type="entry name" value="PB1-like"/>
    <property type="match status" value="1"/>
</dbReference>
<dbReference type="AlphaFoldDB" id="A0AAV0G136"/>
<evidence type="ECO:0000259" key="2">
    <source>
        <dbReference type="Pfam" id="PF26130"/>
    </source>
</evidence>
<name>A0AAV0G136_9ASTE</name>
<dbReference type="Proteomes" id="UP001152523">
    <property type="component" value="Unassembled WGS sequence"/>
</dbReference>
<organism evidence="3 4">
    <name type="scientific">Cuscuta epithymum</name>
    <dbReference type="NCBI Taxonomy" id="186058"/>
    <lineage>
        <taxon>Eukaryota</taxon>
        <taxon>Viridiplantae</taxon>
        <taxon>Streptophyta</taxon>
        <taxon>Embryophyta</taxon>
        <taxon>Tracheophyta</taxon>
        <taxon>Spermatophyta</taxon>
        <taxon>Magnoliopsida</taxon>
        <taxon>eudicotyledons</taxon>
        <taxon>Gunneridae</taxon>
        <taxon>Pentapetalae</taxon>
        <taxon>asterids</taxon>
        <taxon>lamiids</taxon>
        <taxon>Solanales</taxon>
        <taxon>Convolvulaceae</taxon>
        <taxon>Cuscuteae</taxon>
        <taxon>Cuscuta</taxon>
        <taxon>Cuscuta subgen. Cuscuta</taxon>
    </lineage>
</organism>
<dbReference type="EMBL" id="CAMAPF010001027">
    <property type="protein sequence ID" value="CAH9140999.1"/>
    <property type="molecule type" value="Genomic_DNA"/>
</dbReference>
<accession>A0AAV0G136</accession>
<reference evidence="3" key="1">
    <citation type="submission" date="2022-07" db="EMBL/GenBank/DDBJ databases">
        <authorList>
            <person name="Macas J."/>
            <person name="Novak P."/>
            <person name="Neumann P."/>
        </authorList>
    </citation>
    <scope>NUCLEOTIDE SEQUENCE</scope>
</reference>
<sequence length="291" mass="32734">MLASTSCPSIRVGQVVDSYTMLAQVYLHIHHGGNFVRDHKIRYVNGDFEKIEVDPDNISYPHLIKYIKKDRYSNIVDLYYKLCHEGMDQLRLLSDDYSTVVLIEEVSKWGEVEIYVEHGLDDAFIHLELPCVGASKGAGMEDVQHRCNPIDEVGVACDNVCEDTPMAGNVHANNEYSEGRGGDVQVDPGDEDLKDADDKDTEDTSHISQFRNTERGEGGQGSENEDLSSDDVEDGSVYYDSEDPPIMSLKMSKKMQTALTKPTFLSTILSLIHPHWMWGCCLMMETNSRML</sequence>
<dbReference type="InterPro" id="IPR058594">
    <property type="entry name" value="PB1-like_dom_pln"/>
</dbReference>
<feature type="domain" description="PB1-like" evidence="2">
    <location>
        <begin position="25"/>
        <end position="118"/>
    </location>
</feature>
<evidence type="ECO:0000256" key="1">
    <source>
        <dbReference type="SAM" id="MobiDB-lite"/>
    </source>
</evidence>
<protein>
    <recommendedName>
        <fullName evidence="2">PB1-like domain-containing protein</fullName>
    </recommendedName>
</protein>
<feature type="region of interest" description="Disordered" evidence="1">
    <location>
        <begin position="171"/>
        <end position="243"/>
    </location>
</feature>
<proteinExistence type="predicted"/>